<dbReference type="AlphaFoldDB" id="A0A4U9VWZ9"/>
<evidence type="ECO:0000256" key="4">
    <source>
        <dbReference type="ARBA" id="ARBA00023277"/>
    </source>
</evidence>
<dbReference type="GO" id="GO:0009044">
    <property type="term" value="F:xylan 1,4-beta-xylosidase activity"/>
    <property type="evidence" value="ECO:0007669"/>
    <property type="project" value="UniProtKB-EC"/>
</dbReference>
<proteinExistence type="inferred from homology"/>
<evidence type="ECO:0000313" key="9">
    <source>
        <dbReference type="EMBL" id="VTR50629.1"/>
    </source>
</evidence>
<comment type="similarity">
    <text evidence="1 8">Belongs to the glycosyl hydrolase 43 family.</text>
</comment>
<evidence type="ECO:0000256" key="2">
    <source>
        <dbReference type="ARBA" id="ARBA00022651"/>
    </source>
</evidence>
<dbReference type="EMBL" id="LR590484">
    <property type="protein sequence ID" value="VTR50629.1"/>
    <property type="molecule type" value="Genomic_DNA"/>
</dbReference>
<protein>
    <submittedName>
        <fullName evidence="9">Beta-xylosidase</fullName>
        <ecNumber evidence="9">3.2.1.37</ecNumber>
    </submittedName>
</protein>
<feature type="site" description="Important for catalytic activity, responsible for pKa modulation of the active site Glu and correct orientation of both the proton donor and substrate" evidence="7">
    <location>
        <position position="164"/>
    </location>
</feature>
<dbReference type="SUPFAM" id="SSF75005">
    <property type="entry name" value="Arabinanase/levansucrase/invertase"/>
    <property type="match status" value="1"/>
</dbReference>
<name>A0A4U9VWZ9_9SPHI</name>
<evidence type="ECO:0000256" key="3">
    <source>
        <dbReference type="ARBA" id="ARBA00022801"/>
    </source>
</evidence>
<evidence type="ECO:0000313" key="10">
    <source>
        <dbReference type="Proteomes" id="UP000308196"/>
    </source>
</evidence>
<dbReference type="STRING" id="1123265.GCA_000686625_02390"/>
<evidence type="ECO:0000256" key="5">
    <source>
        <dbReference type="ARBA" id="ARBA00023295"/>
    </source>
</evidence>
<evidence type="ECO:0000256" key="6">
    <source>
        <dbReference type="PIRSR" id="PIRSR606710-1"/>
    </source>
</evidence>
<dbReference type="Proteomes" id="UP000308196">
    <property type="component" value="Chromosome"/>
</dbReference>
<dbReference type="GeneID" id="78464758"/>
<dbReference type="RefSeq" id="WP_081817838.1">
    <property type="nucleotide sequence ID" value="NZ_LR590484.1"/>
</dbReference>
<keyword evidence="4" id="KW-0119">Carbohydrate metabolism</keyword>
<dbReference type="Pfam" id="PF04616">
    <property type="entry name" value="Glyco_hydro_43"/>
    <property type="match status" value="1"/>
</dbReference>
<dbReference type="InterPro" id="IPR006710">
    <property type="entry name" value="Glyco_hydro_43"/>
</dbReference>
<dbReference type="InterPro" id="IPR052176">
    <property type="entry name" value="Glycosyl_Hydrlase_43_Enz"/>
</dbReference>
<evidence type="ECO:0000256" key="7">
    <source>
        <dbReference type="PIRSR" id="PIRSR606710-2"/>
    </source>
</evidence>
<dbReference type="EC" id="3.2.1.37" evidence="9"/>
<feature type="active site" description="Proton donor" evidence="6">
    <location>
        <position position="227"/>
    </location>
</feature>
<dbReference type="PANTHER" id="PTHR43772">
    <property type="entry name" value="ENDO-1,4-BETA-XYLANASE"/>
    <property type="match status" value="1"/>
</dbReference>
<dbReference type="GO" id="GO:0045493">
    <property type="term" value="P:xylan catabolic process"/>
    <property type="evidence" value="ECO:0007669"/>
    <property type="project" value="UniProtKB-KW"/>
</dbReference>
<sequence>MTYILQQIKKIVPLLFIGYALVSLCSSKDAQPFDFATSHVSGLSSEKENGIFQADPTIFYYKGYYYLYGTNVDADSLKGFKVYRSADLHHWTGPIGANAGFALISKDVFGTVGFWAPQVWEENGRFYMAYTANENIAIAESDSPIGPFKQETAKPIIAEGKQIDPFVFVDKDEKKYLFHVRLTDGNRIFIAELKDDYSGIKEETLKECLHAEHGWENSAAVTWTVSEGPTIQRFGELYYMFYSANDFRNPDYAVGVAVAKQVYGPWTKLEGNPFLSRRNSGFSGTGHGDLFRSGEQWYYVCHTHYSNSQVAPRRTAIIPVDFVANSRNLLVPKFNGEKFRLLEAEDR</sequence>
<dbReference type="InterPro" id="IPR023296">
    <property type="entry name" value="Glyco_hydro_beta-prop_sf"/>
</dbReference>
<feature type="active site" description="Proton acceptor" evidence="6">
    <location>
        <position position="55"/>
    </location>
</feature>
<dbReference type="Gene3D" id="2.115.10.20">
    <property type="entry name" value="Glycosyl hydrolase domain, family 43"/>
    <property type="match status" value="1"/>
</dbReference>
<dbReference type="KEGG" id="stha:NCTC11429_04146"/>
<evidence type="ECO:0000256" key="1">
    <source>
        <dbReference type="ARBA" id="ARBA00009865"/>
    </source>
</evidence>
<keyword evidence="2" id="KW-0858">Xylan degradation</keyword>
<keyword evidence="3 8" id="KW-0378">Hydrolase</keyword>
<gene>
    <name evidence="9" type="primary">xynB_3</name>
    <name evidence="9" type="ORF">NCTC11429_04146</name>
</gene>
<dbReference type="CDD" id="cd08991">
    <property type="entry name" value="GH43_HoAraf43-like"/>
    <property type="match status" value="1"/>
</dbReference>
<keyword evidence="2" id="KW-0624">Polysaccharide degradation</keyword>
<organism evidence="9 10">
    <name type="scientific">Sphingobacterium thalpophilum</name>
    <dbReference type="NCBI Taxonomy" id="259"/>
    <lineage>
        <taxon>Bacteria</taxon>
        <taxon>Pseudomonadati</taxon>
        <taxon>Bacteroidota</taxon>
        <taxon>Sphingobacteriia</taxon>
        <taxon>Sphingobacteriales</taxon>
        <taxon>Sphingobacteriaceae</taxon>
        <taxon>Sphingobacterium</taxon>
    </lineage>
</organism>
<evidence type="ECO:0000256" key="8">
    <source>
        <dbReference type="RuleBase" id="RU361187"/>
    </source>
</evidence>
<accession>A0A4U9VWZ9</accession>
<dbReference type="PANTHER" id="PTHR43772:SF2">
    <property type="entry name" value="PUTATIVE (AFU_ORTHOLOGUE AFUA_2G04480)-RELATED"/>
    <property type="match status" value="1"/>
</dbReference>
<keyword evidence="5 8" id="KW-0326">Glycosidase</keyword>
<reference evidence="9 10" key="1">
    <citation type="submission" date="2019-05" db="EMBL/GenBank/DDBJ databases">
        <authorList>
            <consortium name="Pathogen Informatics"/>
        </authorList>
    </citation>
    <scope>NUCLEOTIDE SEQUENCE [LARGE SCALE GENOMIC DNA]</scope>
    <source>
        <strain evidence="9 10">NCTC11429</strain>
    </source>
</reference>